<dbReference type="GO" id="GO:0046540">
    <property type="term" value="C:U4/U6 x U5 tri-snRNP complex"/>
    <property type="evidence" value="ECO:0007669"/>
    <property type="project" value="TreeGrafter"/>
</dbReference>
<dbReference type="PANTHER" id="PTHR19846:SF0">
    <property type="entry name" value="PRE-MRNA PROCESSING FACTOR 4"/>
    <property type="match status" value="1"/>
</dbReference>
<reference evidence="4 5" key="1">
    <citation type="journal article" date="2024" name="Science">
        <title>Giant polyketide synthase enzymes in the biosynthesis of giant marine polyether toxins.</title>
        <authorList>
            <person name="Fallon T.R."/>
            <person name="Shende V.V."/>
            <person name="Wierzbicki I.H."/>
            <person name="Pendleton A.L."/>
            <person name="Watervoot N.F."/>
            <person name="Auber R.P."/>
            <person name="Gonzalez D.J."/>
            <person name="Wisecaver J.H."/>
            <person name="Moore B.S."/>
        </authorList>
    </citation>
    <scope>NUCLEOTIDE SEQUENCE [LARGE SCALE GENOMIC DNA]</scope>
    <source>
        <strain evidence="4 5">12B1</strain>
    </source>
</reference>
<evidence type="ECO:0000256" key="1">
    <source>
        <dbReference type="ARBA" id="ARBA00022574"/>
    </source>
</evidence>
<dbReference type="GO" id="GO:0030621">
    <property type="term" value="F:U4 snRNA binding"/>
    <property type="evidence" value="ECO:0007669"/>
    <property type="project" value="TreeGrafter"/>
</dbReference>
<keyword evidence="1 3" id="KW-0853">WD repeat</keyword>
<keyword evidence="2" id="KW-0677">Repeat</keyword>
<gene>
    <name evidence="4" type="ORF">AB1Y20_001373</name>
</gene>
<dbReference type="GO" id="GO:0017070">
    <property type="term" value="F:U6 snRNA binding"/>
    <property type="evidence" value="ECO:0007669"/>
    <property type="project" value="TreeGrafter"/>
</dbReference>
<organism evidence="4 5">
    <name type="scientific">Prymnesium parvum</name>
    <name type="common">Toxic golden alga</name>
    <dbReference type="NCBI Taxonomy" id="97485"/>
    <lineage>
        <taxon>Eukaryota</taxon>
        <taxon>Haptista</taxon>
        <taxon>Haptophyta</taxon>
        <taxon>Prymnesiophyceae</taxon>
        <taxon>Prymnesiales</taxon>
        <taxon>Prymnesiaceae</taxon>
        <taxon>Prymnesium</taxon>
    </lineage>
</organism>
<evidence type="ECO:0000313" key="4">
    <source>
        <dbReference type="EMBL" id="KAL1530471.1"/>
    </source>
</evidence>
<feature type="repeat" description="WD" evidence="3">
    <location>
        <begin position="286"/>
        <end position="318"/>
    </location>
</feature>
<dbReference type="Gene3D" id="2.130.10.10">
    <property type="entry name" value="YVTN repeat-like/Quinoprotein amine dehydrogenase"/>
    <property type="match status" value="1"/>
</dbReference>
<name>A0AB34KBU8_PRYPA</name>
<feature type="repeat" description="WD" evidence="3">
    <location>
        <begin position="153"/>
        <end position="195"/>
    </location>
</feature>
<dbReference type="PROSITE" id="PS50294">
    <property type="entry name" value="WD_REPEATS_REGION"/>
    <property type="match status" value="2"/>
</dbReference>
<dbReference type="AlphaFoldDB" id="A0AB34KBU8"/>
<protein>
    <recommendedName>
        <fullName evidence="6">Coronin</fullName>
    </recommendedName>
</protein>
<dbReference type="SMART" id="SM00320">
    <property type="entry name" value="WD40"/>
    <property type="match status" value="7"/>
</dbReference>
<proteinExistence type="predicted"/>
<dbReference type="PROSITE" id="PS50082">
    <property type="entry name" value="WD_REPEATS_2"/>
    <property type="match status" value="3"/>
</dbReference>
<comment type="caution">
    <text evidence="4">The sequence shown here is derived from an EMBL/GenBank/DDBJ whole genome shotgun (WGS) entry which is preliminary data.</text>
</comment>
<sequence length="384" mass="41547">MAADPTHYKGYESKVADITWNQKAYEVLPSLGSKGMFELKGKAPTLIREFKFFKGKVIAVAWAPASDTLALASRIVVGDQGGQVLIIDAKKGTRRGGYNLTGPSKFVQAVSVHGKKDVVVSGGMDNTISLFAGTDDPNQPFLQQKKQWAGEGELGHDGMIASLKWHPFEENQFISAGGDGEVKIWDISNSSCITTYYGHSSEATSITFPKDVPNGNVFATCSNDTTVKLWDLRTFNKCVVSLHAAKAEDKLQAADFFPNGNAIAAGGQGQTTYMWDIRSIKQIAAFKRNNMKVTGVSFSKSGRALYVSHEDGRIIVWDTFGSQENQKYAIKHDAHFVSSDPKNPKAGAAPDSVITFCGLKPDGEFLATGSFNSDIKVWGGLKAA</sequence>
<evidence type="ECO:0000313" key="5">
    <source>
        <dbReference type="Proteomes" id="UP001515480"/>
    </source>
</evidence>
<evidence type="ECO:0008006" key="6">
    <source>
        <dbReference type="Google" id="ProtNLM"/>
    </source>
</evidence>
<evidence type="ECO:0000256" key="2">
    <source>
        <dbReference type="ARBA" id="ARBA00022737"/>
    </source>
</evidence>
<keyword evidence="5" id="KW-1185">Reference proteome</keyword>
<dbReference type="InterPro" id="IPR015943">
    <property type="entry name" value="WD40/YVTN_repeat-like_dom_sf"/>
</dbReference>
<dbReference type="EMBL" id="JBGBPQ010000001">
    <property type="protein sequence ID" value="KAL1530471.1"/>
    <property type="molecule type" value="Genomic_DNA"/>
</dbReference>
<dbReference type="InterPro" id="IPR001680">
    <property type="entry name" value="WD40_rpt"/>
</dbReference>
<dbReference type="PRINTS" id="PR00320">
    <property type="entry name" value="GPROTEINBRPT"/>
</dbReference>
<evidence type="ECO:0000256" key="3">
    <source>
        <dbReference type="PROSITE-ProRule" id="PRU00221"/>
    </source>
</evidence>
<dbReference type="InterPro" id="IPR036322">
    <property type="entry name" value="WD40_repeat_dom_sf"/>
</dbReference>
<dbReference type="SUPFAM" id="SSF50978">
    <property type="entry name" value="WD40 repeat-like"/>
    <property type="match status" value="1"/>
</dbReference>
<dbReference type="InterPro" id="IPR020472">
    <property type="entry name" value="WD40_PAC1"/>
</dbReference>
<dbReference type="Pfam" id="PF00400">
    <property type="entry name" value="WD40"/>
    <property type="match status" value="5"/>
</dbReference>
<accession>A0AB34KBU8</accession>
<feature type="repeat" description="WD" evidence="3">
    <location>
        <begin position="196"/>
        <end position="234"/>
    </location>
</feature>
<dbReference type="PANTHER" id="PTHR19846">
    <property type="entry name" value="WD40 REPEAT PROTEIN"/>
    <property type="match status" value="1"/>
</dbReference>
<dbReference type="Proteomes" id="UP001515480">
    <property type="component" value="Unassembled WGS sequence"/>
</dbReference>
<dbReference type="GO" id="GO:0000398">
    <property type="term" value="P:mRNA splicing, via spliceosome"/>
    <property type="evidence" value="ECO:0007669"/>
    <property type="project" value="TreeGrafter"/>
</dbReference>
<dbReference type="CDD" id="cd00200">
    <property type="entry name" value="WD40"/>
    <property type="match status" value="1"/>
</dbReference>